<proteinExistence type="predicted"/>
<dbReference type="EMBL" id="JAHLUN010000001">
    <property type="protein sequence ID" value="KAG7768842.1"/>
    <property type="molecule type" value="Genomic_DNA"/>
</dbReference>
<evidence type="ECO:0000313" key="3">
    <source>
        <dbReference type="Proteomes" id="UP000697297"/>
    </source>
</evidence>
<accession>A0AAN6D9P4</accession>
<organism evidence="1 4">
    <name type="scientific">Ogataea haglerorum</name>
    <dbReference type="NCBI Taxonomy" id="1937702"/>
    <lineage>
        <taxon>Eukaryota</taxon>
        <taxon>Fungi</taxon>
        <taxon>Dikarya</taxon>
        <taxon>Ascomycota</taxon>
        <taxon>Saccharomycotina</taxon>
        <taxon>Pichiomycetes</taxon>
        <taxon>Pichiales</taxon>
        <taxon>Pichiaceae</taxon>
        <taxon>Ogataea</taxon>
    </lineage>
</organism>
<dbReference type="EMBL" id="JAHLUH010000001">
    <property type="protein sequence ID" value="KAG7730330.1"/>
    <property type="molecule type" value="Genomic_DNA"/>
</dbReference>
<dbReference type="AlphaFoldDB" id="A0AAN6D9P4"/>
<reference evidence="1 3" key="1">
    <citation type="journal article" date="2021" name="G3 (Bethesda)">
        <title>Genomic diversity, chromosomal rearrangements, and interspecies hybridization in the ogataea polymorpha species complex.</title>
        <authorList>
            <person name="Hanson S.J."/>
            <person name="Cinneide E.O."/>
            <person name="Salzberg L.I."/>
            <person name="Wolfe K.H."/>
            <person name="McGowan J."/>
            <person name="Fitzpatrick D.A."/>
            <person name="Matlin K."/>
        </authorList>
    </citation>
    <scope>NUCLEOTIDE SEQUENCE</scope>
    <source>
        <strain evidence="2">81-436-3</strain>
        <strain evidence="1">83-405-1</strain>
    </source>
</reference>
<comment type="caution">
    <text evidence="1">The sequence shown here is derived from an EMBL/GenBank/DDBJ whole genome shotgun (WGS) entry which is preliminary data.</text>
</comment>
<sequence>MLCTMMIHACSAMCDDALDVANLVAIGCIFLQQFSAPPMVACISIAKNVRHFNHDMARPKVASPLAPCPGCVQGSGFASTNSALVRQSTGNAH</sequence>
<gene>
    <name evidence="1" type="ORF">KL933_000125</name>
    <name evidence="2" type="ORF">KL946_000125</name>
</gene>
<evidence type="ECO:0000313" key="4">
    <source>
        <dbReference type="Proteomes" id="UP000738402"/>
    </source>
</evidence>
<keyword evidence="3" id="KW-1185">Reference proteome</keyword>
<dbReference type="Proteomes" id="UP000697297">
    <property type="component" value="Unassembled WGS sequence"/>
</dbReference>
<evidence type="ECO:0000313" key="2">
    <source>
        <dbReference type="EMBL" id="KAG7768842.1"/>
    </source>
</evidence>
<protein>
    <submittedName>
        <fullName evidence="1">Uncharacterized protein</fullName>
    </submittedName>
</protein>
<name>A0AAN6D9P4_9ASCO</name>
<dbReference type="Proteomes" id="UP000738402">
    <property type="component" value="Unassembled WGS sequence"/>
</dbReference>
<evidence type="ECO:0000313" key="1">
    <source>
        <dbReference type="EMBL" id="KAG7730330.1"/>
    </source>
</evidence>